<evidence type="ECO:0000256" key="9">
    <source>
        <dbReference type="ARBA" id="ARBA00048132"/>
    </source>
</evidence>
<comment type="similarity">
    <text evidence="1">Belongs to the class-II pyridine nucleotide-disulfide oxidoreductase family.</text>
</comment>
<reference evidence="14" key="3">
    <citation type="submission" date="2023-10" db="EMBL/GenBank/DDBJ databases">
        <title>Whole Genome based description of the genera Actinobaculum and Actinotignum reveals a complex phylogenetic relationship within the species included in the genus Actinotignum.</title>
        <authorList>
            <person name="Jensen C.S."/>
            <person name="Dargis R."/>
            <person name="Kemp M."/>
            <person name="Christensen J.J."/>
        </authorList>
    </citation>
    <scope>NUCLEOTIDE SEQUENCE</scope>
    <source>
        <strain evidence="14">Actinobaculum_suis_CCUG19206T</strain>
    </source>
</reference>
<dbReference type="EMBL" id="JAWNFU010000004">
    <property type="protein sequence ID" value="MDY5153916.1"/>
    <property type="molecule type" value="Genomic_DNA"/>
</dbReference>
<dbReference type="EMBL" id="FNAU01000001">
    <property type="protein sequence ID" value="SDE01144.1"/>
    <property type="molecule type" value="Genomic_DNA"/>
</dbReference>
<dbReference type="NCBIfam" id="TIGR03140">
    <property type="entry name" value="AhpF"/>
    <property type="match status" value="1"/>
</dbReference>
<keyword evidence="8 11" id="KW-0676">Redox-active center</keyword>
<dbReference type="Pfam" id="PF13192">
    <property type="entry name" value="Thioredoxin_3"/>
    <property type="match status" value="1"/>
</dbReference>
<dbReference type="SUPFAM" id="SSF52833">
    <property type="entry name" value="Thioredoxin-like"/>
    <property type="match status" value="2"/>
</dbReference>
<evidence type="ECO:0000259" key="12">
    <source>
        <dbReference type="Pfam" id="PF07992"/>
    </source>
</evidence>
<evidence type="ECO:0000256" key="5">
    <source>
        <dbReference type="ARBA" id="ARBA00023002"/>
    </source>
</evidence>
<dbReference type="InterPro" id="IPR012336">
    <property type="entry name" value="Thioredoxin-like_fold"/>
</dbReference>
<reference evidence="15" key="1">
    <citation type="submission" date="2016-10" db="EMBL/GenBank/DDBJ databases">
        <authorList>
            <person name="de Groot N.N."/>
        </authorList>
    </citation>
    <scope>NUCLEOTIDE SEQUENCE [LARGE SCALE GENOMIC DNA]</scope>
    <source>
        <strain evidence="15">DSM 20639</strain>
    </source>
</reference>
<dbReference type="PIRSF" id="PIRSF000238">
    <property type="entry name" value="AhpF"/>
    <property type="match status" value="1"/>
</dbReference>
<dbReference type="PROSITE" id="PS51354">
    <property type="entry name" value="GLUTAREDOXIN_2"/>
    <property type="match status" value="1"/>
</dbReference>
<feature type="domain" description="FAD/NAD(P)-binding" evidence="12">
    <location>
        <begin position="226"/>
        <end position="515"/>
    </location>
</feature>
<protein>
    <submittedName>
        <fullName evidence="15">Alkyl hydroperoxide reductase subunit F</fullName>
    </submittedName>
</protein>
<evidence type="ECO:0000256" key="6">
    <source>
        <dbReference type="ARBA" id="ARBA00023027"/>
    </source>
</evidence>
<accession>A0A1G6ZET5</accession>
<dbReference type="GO" id="GO:0102039">
    <property type="term" value="F:NADH-dependent peroxiredoxin activity"/>
    <property type="evidence" value="ECO:0007669"/>
    <property type="project" value="InterPro"/>
</dbReference>
<dbReference type="InterPro" id="IPR044141">
    <property type="entry name" value="AhpF_NTD_C"/>
</dbReference>
<dbReference type="SUPFAM" id="SSF51905">
    <property type="entry name" value="FAD/NAD(P)-binding domain"/>
    <property type="match status" value="1"/>
</dbReference>
<evidence type="ECO:0000256" key="8">
    <source>
        <dbReference type="ARBA" id="ARBA00023284"/>
    </source>
</evidence>
<comment type="catalytic activity">
    <reaction evidence="9">
        <text>[thioredoxin]-dithiol + NADP(+) = [thioredoxin]-disulfide + NADPH + H(+)</text>
        <dbReference type="Rhea" id="RHEA:20345"/>
        <dbReference type="Rhea" id="RHEA-COMP:10698"/>
        <dbReference type="Rhea" id="RHEA-COMP:10700"/>
        <dbReference type="ChEBI" id="CHEBI:15378"/>
        <dbReference type="ChEBI" id="CHEBI:29950"/>
        <dbReference type="ChEBI" id="CHEBI:50058"/>
        <dbReference type="ChEBI" id="CHEBI:57783"/>
        <dbReference type="ChEBI" id="CHEBI:58349"/>
        <dbReference type="EC" id="1.8.1.9"/>
    </reaction>
</comment>
<sequence>MTVLDAQTTAQLKKYFELIREPIELELVADESPESAKLRAFLEETAAISEKITVREVTGERAPAFRISRTGTDVAVTFAGYPGGREFESFLLAVLQVGGHPVKIDEDVAQAVRELPALEFTTYISQTCQNCPVVVQALNAMSVLNPKIRHTAVEGSSHRAEVERLGVLSVPTIYLNGEEFAQGRMGVEKIIAKLAESGKLADASGTTPDGTLRPIAERRMDKADDYDVLVIGGGPAGATAAIYSARKGLKTALATGTIGGQVLETTDIENITGTPHIEGVDFGAAIERHLGDYEIDIYESVEATGLERTDAGKIHVTFAGGGELRGRSAILALGASWRLLGVPGESEYRTKGVSFCAHCDGPMFAGKPLAVVGGGNSGVEAAIDLAGVASHVSLFEFQDHLNADSVLIKKAEATENIDIHVNAAVSEVLGDGEKVTGLAWNDRASGERHEIDLSGVFVQIGLVPATAWLGDTVERNRAGEIIVDKQGATSLEGVYAAGDCTDGPFKQVSTALGSGATAALGAFNHMIREGVEA</sequence>
<feature type="domain" description="Thioredoxin-like fold" evidence="13">
    <location>
        <begin position="124"/>
        <end position="194"/>
    </location>
</feature>
<evidence type="ECO:0000256" key="3">
    <source>
        <dbReference type="ARBA" id="ARBA00022630"/>
    </source>
</evidence>
<dbReference type="Gene3D" id="3.40.30.80">
    <property type="match status" value="1"/>
</dbReference>
<dbReference type="InterPro" id="IPR044142">
    <property type="entry name" value="AhpF_NTD_N"/>
</dbReference>
<dbReference type="Pfam" id="PF07992">
    <property type="entry name" value="Pyr_redox_2"/>
    <property type="match status" value="1"/>
</dbReference>
<dbReference type="InterPro" id="IPR036188">
    <property type="entry name" value="FAD/NAD-bd_sf"/>
</dbReference>
<dbReference type="PRINTS" id="PR00368">
    <property type="entry name" value="FADPNR"/>
</dbReference>
<dbReference type="AlphaFoldDB" id="A0A1G6ZET5"/>
<dbReference type="PROSITE" id="PS00573">
    <property type="entry name" value="PYRIDINE_REDOX_2"/>
    <property type="match status" value="1"/>
</dbReference>
<keyword evidence="5" id="KW-0560">Oxidoreductase</keyword>
<dbReference type="InterPro" id="IPR036249">
    <property type="entry name" value="Thioredoxin-like_sf"/>
</dbReference>
<dbReference type="Gene3D" id="3.50.50.60">
    <property type="entry name" value="FAD/NAD(P)-binding domain"/>
    <property type="match status" value="2"/>
</dbReference>
<evidence type="ECO:0000256" key="7">
    <source>
        <dbReference type="ARBA" id="ARBA00023157"/>
    </source>
</evidence>
<dbReference type="RefSeq" id="WP_074660634.1">
    <property type="nucleotide sequence ID" value="NZ_FNAU01000001.1"/>
</dbReference>
<comment type="cofactor">
    <cofactor evidence="10">
        <name>FAD</name>
        <dbReference type="ChEBI" id="CHEBI:57692"/>
    </cofactor>
    <text evidence="10">Binds 1 FAD per subunit.</text>
</comment>
<evidence type="ECO:0000256" key="11">
    <source>
        <dbReference type="PIRSR" id="PIRSR000238-2"/>
    </source>
</evidence>
<evidence type="ECO:0000313" key="15">
    <source>
        <dbReference type="EMBL" id="SDE01144.1"/>
    </source>
</evidence>
<dbReference type="GO" id="GO:0051287">
    <property type="term" value="F:NAD binding"/>
    <property type="evidence" value="ECO:0007669"/>
    <property type="project" value="InterPro"/>
</dbReference>
<dbReference type="InterPro" id="IPR008255">
    <property type="entry name" value="Pyr_nucl-diS_OxRdtase_2_AS"/>
</dbReference>
<evidence type="ECO:0000313" key="16">
    <source>
        <dbReference type="Proteomes" id="UP000182744"/>
    </source>
</evidence>
<dbReference type="GO" id="GO:0004791">
    <property type="term" value="F:thioredoxin-disulfide reductase (NADPH) activity"/>
    <property type="evidence" value="ECO:0007669"/>
    <property type="project" value="UniProtKB-EC"/>
</dbReference>
<evidence type="ECO:0000256" key="4">
    <source>
        <dbReference type="ARBA" id="ARBA00022827"/>
    </source>
</evidence>
<keyword evidence="4 10" id="KW-0274">FAD</keyword>
<dbReference type="InterPro" id="IPR023753">
    <property type="entry name" value="FAD/NAD-binding_dom"/>
</dbReference>
<feature type="binding site" evidence="10">
    <location>
        <begin position="227"/>
        <end position="242"/>
    </location>
    <ligand>
        <name>FAD</name>
        <dbReference type="ChEBI" id="CHEBI:57692"/>
    </ligand>
</feature>
<dbReference type="Proteomes" id="UP001273799">
    <property type="component" value="Unassembled WGS sequence"/>
</dbReference>
<evidence type="ECO:0000313" key="14">
    <source>
        <dbReference type="EMBL" id="MDY5153916.1"/>
    </source>
</evidence>
<evidence type="ECO:0000256" key="10">
    <source>
        <dbReference type="PIRSR" id="PIRSR000238-1"/>
    </source>
</evidence>
<evidence type="ECO:0000259" key="13">
    <source>
        <dbReference type="Pfam" id="PF13192"/>
    </source>
</evidence>
<reference evidence="16" key="2">
    <citation type="submission" date="2016-10" db="EMBL/GenBank/DDBJ databases">
        <authorList>
            <person name="Varghese N."/>
        </authorList>
    </citation>
    <scope>NUCLEOTIDE SEQUENCE [LARGE SCALE GENOMIC DNA]</scope>
    <source>
        <strain evidence="16">DSM 20639</strain>
    </source>
</reference>
<dbReference type="InterPro" id="IPR012081">
    <property type="entry name" value="Alkyl_hydroperoxide_Rdtase_suF"/>
</dbReference>
<evidence type="ECO:0000256" key="1">
    <source>
        <dbReference type="ARBA" id="ARBA00009333"/>
    </source>
</evidence>
<feature type="binding site" evidence="10">
    <location>
        <begin position="489"/>
        <end position="499"/>
    </location>
    <ligand>
        <name>FAD</name>
        <dbReference type="ChEBI" id="CHEBI:57692"/>
    </ligand>
</feature>
<dbReference type="PANTHER" id="PTHR48105">
    <property type="entry name" value="THIOREDOXIN REDUCTASE 1-RELATED-RELATED"/>
    <property type="match status" value="1"/>
</dbReference>
<gene>
    <name evidence="14" type="primary">ahpF</name>
    <name evidence="14" type="ORF">R6G71_07670</name>
    <name evidence="15" type="ORF">SAMN05421878_10191</name>
</gene>
<dbReference type="PRINTS" id="PR00469">
    <property type="entry name" value="PNDRDTASEII"/>
</dbReference>
<name>A0A1G6ZET5_9ACTO</name>
<dbReference type="Proteomes" id="UP000182744">
    <property type="component" value="Unassembled WGS sequence"/>
</dbReference>
<proteinExistence type="inferred from homology"/>
<organism evidence="15 16">
    <name type="scientific">Actinobaculum suis</name>
    <dbReference type="NCBI Taxonomy" id="1657"/>
    <lineage>
        <taxon>Bacteria</taxon>
        <taxon>Bacillati</taxon>
        <taxon>Actinomycetota</taxon>
        <taxon>Actinomycetes</taxon>
        <taxon>Actinomycetales</taxon>
        <taxon>Actinomycetaceae</taxon>
        <taxon>Actinobaculum</taxon>
    </lineage>
</organism>
<comment type="subunit">
    <text evidence="2">Homodimer.</text>
</comment>
<dbReference type="CDD" id="cd02974">
    <property type="entry name" value="AhpF_NTD_N"/>
    <property type="match status" value="1"/>
</dbReference>
<keyword evidence="3" id="KW-0285">Flavoprotein</keyword>
<evidence type="ECO:0000256" key="2">
    <source>
        <dbReference type="ARBA" id="ARBA00011738"/>
    </source>
</evidence>
<dbReference type="GO" id="GO:0000302">
    <property type="term" value="P:response to reactive oxygen species"/>
    <property type="evidence" value="ECO:0007669"/>
    <property type="project" value="InterPro"/>
</dbReference>
<dbReference type="GO" id="GO:0050660">
    <property type="term" value="F:flavin adenine dinucleotide binding"/>
    <property type="evidence" value="ECO:0007669"/>
    <property type="project" value="InterPro"/>
</dbReference>
<dbReference type="InterPro" id="IPR050097">
    <property type="entry name" value="Ferredoxin-NADP_redctase_2"/>
</dbReference>
<keyword evidence="7 11" id="KW-1015">Disulfide bond</keyword>
<feature type="disulfide bond" description="Redox-active" evidence="11">
    <location>
        <begin position="356"/>
        <end position="359"/>
    </location>
</feature>
<dbReference type="CDD" id="cd03026">
    <property type="entry name" value="AhpF_NTD_C"/>
    <property type="match status" value="1"/>
</dbReference>
<keyword evidence="16" id="KW-1185">Reference proteome</keyword>
<keyword evidence="6" id="KW-0520">NAD</keyword>